<accession>A0A7D6Z4Q8</accession>
<dbReference type="KEGG" id="nhu:H0264_11495"/>
<evidence type="ECO:0000313" key="2">
    <source>
        <dbReference type="Proteomes" id="UP000515512"/>
    </source>
</evidence>
<dbReference type="Gene3D" id="3.40.50.450">
    <property type="match status" value="1"/>
</dbReference>
<gene>
    <name evidence="1" type="ORF">H0264_11495</name>
</gene>
<evidence type="ECO:0008006" key="3">
    <source>
        <dbReference type="Google" id="ProtNLM"/>
    </source>
</evidence>
<keyword evidence="2" id="KW-1185">Reference proteome</keyword>
<dbReference type="AlphaFoldDB" id="A0A7D6Z4Q8"/>
<dbReference type="RefSeq" id="WP_181583951.1">
    <property type="nucleotide sequence ID" value="NZ_CP059399.1"/>
</dbReference>
<dbReference type="EMBL" id="CP059399">
    <property type="protein sequence ID" value="QLY32786.1"/>
    <property type="molecule type" value="Genomic_DNA"/>
</dbReference>
<reference evidence="1 2" key="1">
    <citation type="submission" date="2020-07" db="EMBL/GenBank/DDBJ databases">
        <authorList>
            <person name="Zhuang K."/>
            <person name="Ran Y."/>
        </authorList>
    </citation>
    <scope>NUCLEOTIDE SEQUENCE [LARGE SCALE GENOMIC DNA]</scope>
    <source>
        <strain evidence="1 2">WCH-YHL-001</strain>
    </source>
</reference>
<sequence length="160" mass="17071">MTRIGITGHIHLTDETIDLVHTALQERLRPYDTCLTGVSCLAPGADTIFAGTVLALGGRLEVILPARSYRNQALPTDRLSTFDSLLNRASSVRVMPYARPSPTAYRAANGAVLAAIDRLLAVWDGATGDPGSTADTVHAAKTLAIPVEIIWPLGAQRSRI</sequence>
<dbReference type="SUPFAM" id="SSF102405">
    <property type="entry name" value="MCP/YpsA-like"/>
    <property type="match status" value="1"/>
</dbReference>
<dbReference type="Proteomes" id="UP000515512">
    <property type="component" value="Chromosome"/>
</dbReference>
<name>A0A7D6Z4Q8_9NOCA</name>
<evidence type="ECO:0000313" key="1">
    <source>
        <dbReference type="EMBL" id="QLY32786.1"/>
    </source>
</evidence>
<proteinExistence type="predicted"/>
<protein>
    <recommendedName>
        <fullName evidence="3">DUF1273 domain-containing protein</fullName>
    </recommendedName>
</protein>
<organism evidence="1 2">
    <name type="scientific">Nocardia huaxiensis</name>
    <dbReference type="NCBI Taxonomy" id="2755382"/>
    <lineage>
        <taxon>Bacteria</taxon>
        <taxon>Bacillati</taxon>
        <taxon>Actinomycetota</taxon>
        <taxon>Actinomycetes</taxon>
        <taxon>Mycobacteriales</taxon>
        <taxon>Nocardiaceae</taxon>
        <taxon>Nocardia</taxon>
    </lineage>
</organism>